<dbReference type="EMBL" id="NVIY01000023">
    <property type="protein sequence ID" value="PGD34741.1"/>
    <property type="molecule type" value="Genomic_DNA"/>
</dbReference>
<organism evidence="3 4">
    <name type="scientific">Bacillus wiedmannii</name>
    <dbReference type="NCBI Taxonomy" id="1890302"/>
    <lineage>
        <taxon>Bacteria</taxon>
        <taxon>Bacillati</taxon>
        <taxon>Bacillota</taxon>
        <taxon>Bacilli</taxon>
        <taxon>Bacillales</taxon>
        <taxon>Bacillaceae</taxon>
        <taxon>Bacillus</taxon>
        <taxon>Bacillus cereus group</taxon>
    </lineage>
</organism>
<dbReference type="Gene3D" id="3.40.50.20">
    <property type="match status" value="1"/>
</dbReference>
<evidence type="ECO:0000313" key="4">
    <source>
        <dbReference type="Proteomes" id="UP000223472"/>
    </source>
</evidence>
<dbReference type="GO" id="GO:0005524">
    <property type="term" value="F:ATP binding"/>
    <property type="evidence" value="ECO:0007669"/>
    <property type="project" value="UniProtKB-UniRule"/>
</dbReference>
<dbReference type="GO" id="GO:0046872">
    <property type="term" value="F:metal ion binding"/>
    <property type="evidence" value="ECO:0007669"/>
    <property type="project" value="InterPro"/>
</dbReference>
<gene>
    <name evidence="3" type="ORF">COM27_15285</name>
</gene>
<dbReference type="Pfam" id="PF15632">
    <property type="entry name" value="ATPgrasp_Ter"/>
    <property type="match status" value="1"/>
</dbReference>
<comment type="caution">
    <text evidence="3">The sequence shown here is derived from an EMBL/GenBank/DDBJ whole genome shotgun (WGS) entry which is preliminary data.</text>
</comment>
<evidence type="ECO:0000256" key="1">
    <source>
        <dbReference type="PROSITE-ProRule" id="PRU00409"/>
    </source>
</evidence>
<name>A0A2C4ZLI6_9BACI</name>
<dbReference type="Proteomes" id="UP000223472">
    <property type="component" value="Unassembled WGS sequence"/>
</dbReference>
<dbReference type="AlphaFoldDB" id="A0A2C4ZLI6"/>
<reference evidence="3 4" key="1">
    <citation type="submission" date="2017-09" db="EMBL/GenBank/DDBJ databases">
        <title>Large-scale bioinformatics analysis of Bacillus genomes uncovers conserved roles of natural products in bacterial physiology.</title>
        <authorList>
            <consortium name="Agbiome Team Llc"/>
            <person name="Bleich R.M."/>
            <person name="Grubbs K.J."/>
            <person name="Santa Maria K.C."/>
            <person name="Allen S.E."/>
            <person name="Farag S."/>
            <person name="Shank E.A."/>
            <person name="Bowers A."/>
        </authorList>
    </citation>
    <scope>NUCLEOTIDE SEQUENCE [LARGE SCALE GENOMIC DNA]</scope>
    <source>
        <strain evidence="3 4">AFS065610</strain>
    </source>
</reference>
<dbReference type="Gene3D" id="3.30.470.20">
    <property type="entry name" value="ATP-grasp fold, B domain"/>
    <property type="match status" value="1"/>
</dbReference>
<evidence type="ECO:0000313" key="3">
    <source>
        <dbReference type="EMBL" id="PGD34741.1"/>
    </source>
</evidence>
<feature type="domain" description="ATP-grasp" evidence="2">
    <location>
        <begin position="112"/>
        <end position="285"/>
    </location>
</feature>
<keyword evidence="1" id="KW-0547">Nucleotide-binding</keyword>
<dbReference type="SUPFAM" id="SSF56059">
    <property type="entry name" value="Glutathione synthetase ATP-binding domain-like"/>
    <property type="match status" value="1"/>
</dbReference>
<evidence type="ECO:0000259" key="2">
    <source>
        <dbReference type="PROSITE" id="PS50975"/>
    </source>
</evidence>
<accession>A0A2C4ZLI6</accession>
<dbReference type="RefSeq" id="WP_098707776.1">
    <property type="nucleotide sequence ID" value="NZ_NUTJ01000018.1"/>
</dbReference>
<dbReference type="PROSITE" id="PS50975">
    <property type="entry name" value="ATP_GRASP"/>
    <property type="match status" value="1"/>
</dbReference>
<proteinExistence type="predicted"/>
<protein>
    <submittedName>
        <fullName evidence="3">Carbamoylphosphate synthase large subunit short form</fullName>
    </submittedName>
</protein>
<dbReference type="InterPro" id="IPR011761">
    <property type="entry name" value="ATP-grasp"/>
</dbReference>
<sequence length="428" mass="49816">MKKNVLVFPCGSEIGLEINNALRYAKDIQLYGASSISDHGKFVYQNYVEGMPNIHDDNFVNSLNEVIKKYNIDFIIPAHDSVVLKLAQNQEDINAKVITSDKMTCEVARSKKKTYEFFENEFFTPYMYEKVEDVKEFPVFLKPDVGQGSQGIALAKDYEDLKFHTNKNPELLILEYLPGKEYTIDCFTDRNGELRFIGMRERKRVKSGISVNSATLKYSEQVEKIAHQINEKLNFQGVWFFQVKEDVNGEFKLLEIAPRIAGTMGLYRNKGINFPLLSLYDRMEYDIELHENDFGIEVDRALINRFSLDVSYERVFIDFDDTITLGEKVNPMTMMFLYQCLANNKEIILVTKHVREILETLATLKIDKNMFNKIVHISKDDEKHKYMNNDVPSIFIDDSYSERKKIKQVTGIPVFDLDSLECLIDWRY</sequence>
<keyword evidence="1" id="KW-0067">ATP-binding</keyword>